<proteinExistence type="predicted"/>
<dbReference type="InterPro" id="IPR037445">
    <property type="entry name" value="MAGE"/>
</dbReference>
<dbReference type="InterPro" id="IPR002190">
    <property type="entry name" value="MHD_dom"/>
</dbReference>
<feature type="region of interest" description="Disordered" evidence="1">
    <location>
        <begin position="285"/>
        <end position="336"/>
    </location>
</feature>
<dbReference type="InterPro" id="IPR041899">
    <property type="entry name" value="MAGE_WH2"/>
</dbReference>
<dbReference type="InterPro" id="IPR041898">
    <property type="entry name" value="MAGE_WH1"/>
</dbReference>
<feature type="compositionally biased region" description="Acidic residues" evidence="1">
    <location>
        <begin position="294"/>
        <end position="305"/>
    </location>
</feature>
<evidence type="ECO:0000313" key="3">
    <source>
        <dbReference type="EMBL" id="TPX14466.1"/>
    </source>
</evidence>
<dbReference type="SMART" id="SM01373">
    <property type="entry name" value="MAGE"/>
    <property type="match status" value="1"/>
</dbReference>
<evidence type="ECO:0000313" key="4">
    <source>
        <dbReference type="Proteomes" id="UP000319257"/>
    </source>
</evidence>
<dbReference type="OrthoDB" id="205198at2759"/>
<feature type="compositionally biased region" description="Basic and acidic residues" evidence="1">
    <location>
        <begin position="44"/>
        <end position="54"/>
    </location>
</feature>
<comment type="caution">
    <text evidence="3">The sequence shown here is derived from an EMBL/GenBank/DDBJ whole genome shotgun (WGS) entry which is preliminary data.</text>
</comment>
<keyword evidence="4" id="KW-1185">Reference proteome</keyword>
<dbReference type="FunCoup" id="A0A507B5U2">
    <property type="interactions" value="29"/>
</dbReference>
<dbReference type="PANTHER" id="PTHR11736:SF14">
    <property type="entry name" value="NSE3 HOMOLOG, SMC5-SMC6 COMPLEX COMPONENT"/>
    <property type="match status" value="1"/>
</dbReference>
<dbReference type="PANTHER" id="PTHR11736">
    <property type="entry name" value="MELANOMA-ASSOCIATED ANTIGEN MAGE ANTIGEN"/>
    <property type="match status" value="1"/>
</dbReference>
<dbReference type="GeneID" id="41972877"/>
<feature type="domain" description="MAGE" evidence="2">
    <location>
        <begin position="57"/>
        <end position="153"/>
    </location>
</feature>
<dbReference type="RefSeq" id="XP_030996177.1">
    <property type="nucleotide sequence ID" value="XM_031139951.1"/>
</dbReference>
<feature type="region of interest" description="Disordered" evidence="1">
    <location>
        <begin position="1"/>
        <end position="54"/>
    </location>
</feature>
<gene>
    <name evidence="3" type="ORF">E0L32_005430</name>
</gene>
<dbReference type="GO" id="GO:0005634">
    <property type="term" value="C:nucleus"/>
    <property type="evidence" value="ECO:0007669"/>
    <property type="project" value="TreeGrafter"/>
</dbReference>
<dbReference type="STRING" id="1093900.A0A507B5U2"/>
<dbReference type="Gene3D" id="1.10.10.1210">
    <property type="entry name" value="MAGE homology domain, winged helix WH2 motif"/>
    <property type="match status" value="1"/>
</dbReference>
<sequence length="336" mass="37770">MPVLQRRPRNRVDDDDEPSQPPRRRVRRDDSDDDAESQVSGQGGEHDESYSRDESLETQLIKKLVRYALACEYSRTPIRRDGIKDRVLGSHGRAFRKVFDGAQKQLRAVFGVEMVELPARDKDHLSLEEKRRAAKSQSKATTGSNSYILMTRLPEKYRAAEILAPSKVQSADDEAAYIGIYTMIVTIITLNGGDLSDAKLRRYLNRMNASENMPIDKTETVLQRLVRQGYIVKTTERRNEGDEETITWHVGPRGKMEVGPEAVAGMVREVYGSTTDDLERKLQASLRIKPADGSGDEEDGEDTDLPDAAPEPKEISGAGEGSRRRSRRHRGDEDDG</sequence>
<organism evidence="3 4">
    <name type="scientific">Thyridium curvatum</name>
    <dbReference type="NCBI Taxonomy" id="1093900"/>
    <lineage>
        <taxon>Eukaryota</taxon>
        <taxon>Fungi</taxon>
        <taxon>Dikarya</taxon>
        <taxon>Ascomycota</taxon>
        <taxon>Pezizomycotina</taxon>
        <taxon>Sordariomycetes</taxon>
        <taxon>Sordariomycetidae</taxon>
        <taxon>Thyridiales</taxon>
        <taxon>Thyridiaceae</taxon>
        <taxon>Thyridium</taxon>
    </lineage>
</organism>
<dbReference type="Proteomes" id="UP000319257">
    <property type="component" value="Unassembled WGS sequence"/>
</dbReference>
<accession>A0A507B5U2</accession>
<evidence type="ECO:0000256" key="1">
    <source>
        <dbReference type="SAM" id="MobiDB-lite"/>
    </source>
</evidence>
<dbReference type="GO" id="GO:0006281">
    <property type="term" value="P:DNA repair"/>
    <property type="evidence" value="ECO:0007669"/>
    <property type="project" value="TreeGrafter"/>
</dbReference>
<dbReference type="PROSITE" id="PS50838">
    <property type="entry name" value="MAGE"/>
    <property type="match status" value="1"/>
</dbReference>
<reference evidence="3 4" key="1">
    <citation type="submission" date="2019-06" db="EMBL/GenBank/DDBJ databases">
        <title>Draft genome sequence of the filamentous fungus Phialemoniopsis curvata isolated from diesel fuel.</title>
        <authorList>
            <person name="Varaljay V.A."/>
            <person name="Lyon W.J."/>
            <person name="Crouch A.L."/>
            <person name="Drake C.E."/>
            <person name="Hollomon J.M."/>
            <person name="Nadeau L.J."/>
            <person name="Nunn H.S."/>
            <person name="Stevenson B.S."/>
            <person name="Bojanowski C.L."/>
            <person name="Crookes-Goodson W.J."/>
        </authorList>
    </citation>
    <scope>NUCLEOTIDE SEQUENCE [LARGE SCALE GENOMIC DNA]</scope>
    <source>
        <strain evidence="3 4">D216</strain>
    </source>
</reference>
<dbReference type="EMBL" id="SKBQ01000028">
    <property type="protein sequence ID" value="TPX14466.1"/>
    <property type="molecule type" value="Genomic_DNA"/>
</dbReference>
<name>A0A507B5U2_9PEZI</name>
<dbReference type="AlphaFoldDB" id="A0A507B5U2"/>
<protein>
    <recommendedName>
        <fullName evidence="2">MAGE domain-containing protein</fullName>
    </recommendedName>
</protein>
<dbReference type="Gene3D" id="1.10.10.1200">
    <property type="entry name" value="MAGE homology domain, winged helix WH1 motif"/>
    <property type="match status" value="1"/>
</dbReference>
<dbReference type="InParanoid" id="A0A507B5U2"/>
<dbReference type="Pfam" id="PF01454">
    <property type="entry name" value="MAGE"/>
    <property type="match status" value="1"/>
</dbReference>
<evidence type="ECO:0000259" key="2">
    <source>
        <dbReference type="PROSITE" id="PS50838"/>
    </source>
</evidence>